<proteinExistence type="predicted"/>
<feature type="transmembrane region" description="Helical" evidence="1">
    <location>
        <begin position="82"/>
        <end position="104"/>
    </location>
</feature>
<dbReference type="Proteomes" id="UP000735302">
    <property type="component" value="Unassembled WGS sequence"/>
</dbReference>
<keyword evidence="3" id="KW-1185">Reference proteome</keyword>
<name>A0AAV4A529_9GAST</name>
<feature type="transmembrane region" description="Helical" evidence="1">
    <location>
        <begin position="17"/>
        <end position="35"/>
    </location>
</feature>
<sequence length="215" mass="24001">MLESILLDLGYHKMDPLSLGVVLYIVLSSQLCILVSWPRPGPTRQVSSDARGRSVFWAMLYLLIVSEIALAVYGVMTTSTGLMWDVTAVATVQAVTCFITFVTFDVCNVKNGSNIQPTLISRRRNPGGPSNRCSEHDIASRSSLKISGGFTRHYATDAPRAVGKRILNIYRYIRYLLPPAQIKQITVLYLCFLRQLYDNSLDGSIPTSSRWYSVN</sequence>
<evidence type="ECO:0000313" key="3">
    <source>
        <dbReference type="Proteomes" id="UP000735302"/>
    </source>
</evidence>
<organism evidence="2 3">
    <name type="scientific">Plakobranchus ocellatus</name>
    <dbReference type="NCBI Taxonomy" id="259542"/>
    <lineage>
        <taxon>Eukaryota</taxon>
        <taxon>Metazoa</taxon>
        <taxon>Spiralia</taxon>
        <taxon>Lophotrochozoa</taxon>
        <taxon>Mollusca</taxon>
        <taxon>Gastropoda</taxon>
        <taxon>Heterobranchia</taxon>
        <taxon>Euthyneura</taxon>
        <taxon>Panpulmonata</taxon>
        <taxon>Sacoglossa</taxon>
        <taxon>Placobranchoidea</taxon>
        <taxon>Plakobranchidae</taxon>
        <taxon>Plakobranchus</taxon>
    </lineage>
</organism>
<keyword evidence="1" id="KW-1133">Transmembrane helix</keyword>
<protein>
    <submittedName>
        <fullName evidence="2">Uncharacterized protein</fullName>
    </submittedName>
</protein>
<keyword evidence="1" id="KW-0812">Transmembrane</keyword>
<reference evidence="2 3" key="1">
    <citation type="journal article" date="2021" name="Elife">
        <title>Chloroplast acquisition without the gene transfer in kleptoplastic sea slugs, Plakobranchus ocellatus.</title>
        <authorList>
            <person name="Maeda T."/>
            <person name="Takahashi S."/>
            <person name="Yoshida T."/>
            <person name="Shimamura S."/>
            <person name="Takaki Y."/>
            <person name="Nagai Y."/>
            <person name="Toyoda A."/>
            <person name="Suzuki Y."/>
            <person name="Arimoto A."/>
            <person name="Ishii H."/>
            <person name="Satoh N."/>
            <person name="Nishiyama T."/>
            <person name="Hasebe M."/>
            <person name="Maruyama T."/>
            <person name="Minagawa J."/>
            <person name="Obokata J."/>
            <person name="Shigenobu S."/>
        </authorList>
    </citation>
    <scope>NUCLEOTIDE SEQUENCE [LARGE SCALE GENOMIC DNA]</scope>
</reference>
<feature type="transmembrane region" description="Helical" evidence="1">
    <location>
        <begin position="55"/>
        <end position="76"/>
    </location>
</feature>
<accession>A0AAV4A529</accession>
<keyword evidence="1" id="KW-0472">Membrane</keyword>
<gene>
    <name evidence="2" type="ORF">PoB_002985600</name>
</gene>
<dbReference type="AlphaFoldDB" id="A0AAV4A529"/>
<comment type="caution">
    <text evidence="2">The sequence shown here is derived from an EMBL/GenBank/DDBJ whole genome shotgun (WGS) entry which is preliminary data.</text>
</comment>
<evidence type="ECO:0000313" key="2">
    <source>
        <dbReference type="EMBL" id="GFO03351.1"/>
    </source>
</evidence>
<dbReference type="EMBL" id="BLXT01003724">
    <property type="protein sequence ID" value="GFO03351.1"/>
    <property type="molecule type" value="Genomic_DNA"/>
</dbReference>
<evidence type="ECO:0000256" key="1">
    <source>
        <dbReference type="SAM" id="Phobius"/>
    </source>
</evidence>